<comment type="caution">
    <text evidence="5">The sequence shown here is derived from an EMBL/GenBank/DDBJ whole genome shotgun (WGS) entry which is preliminary data.</text>
</comment>
<protein>
    <submittedName>
        <fullName evidence="5">Bacterial regulatory s, gntR family protein</fullName>
    </submittedName>
</protein>
<keyword evidence="1" id="KW-0805">Transcription regulation</keyword>
<evidence type="ECO:0000313" key="6">
    <source>
        <dbReference type="Proteomes" id="UP000189229"/>
    </source>
</evidence>
<organism evidence="5 6">
    <name type="scientific">Mycobacterium kansasii</name>
    <dbReference type="NCBI Taxonomy" id="1768"/>
    <lineage>
        <taxon>Bacteria</taxon>
        <taxon>Bacillati</taxon>
        <taxon>Actinomycetota</taxon>
        <taxon>Actinomycetes</taxon>
        <taxon>Mycobacteriales</taxon>
        <taxon>Mycobacteriaceae</taxon>
        <taxon>Mycobacterium</taxon>
    </lineage>
</organism>
<dbReference type="InterPro" id="IPR000524">
    <property type="entry name" value="Tscrpt_reg_HTH_GntR"/>
</dbReference>
<dbReference type="InterPro" id="IPR036390">
    <property type="entry name" value="WH_DNA-bd_sf"/>
</dbReference>
<dbReference type="GO" id="GO:0003677">
    <property type="term" value="F:DNA binding"/>
    <property type="evidence" value="ECO:0007669"/>
    <property type="project" value="UniProtKB-KW"/>
</dbReference>
<dbReference type="InterPro" id="IPR036388">
    <property type="entry name" value="WH-like_DNA-bd_sf"/>
</dbReference>
<feature type="domain" description="HTH gntR-type" evidence="4">
    <location>
        <begin position="17"/>
        <end position="49"/>
    </location>
</feature>
<evidence type="ECO:0000259" key="4">
    <source>
        <dbReference type="Pfam" id="PF00392"/>
    </source>
</evidence>
<proteinExistence type="predicted"/>
<dbReference type="Pfam" id="PF00392">
    <property type="entry name" value="GntR"/>
    <property type="match status" value="1"/>
</dbReference>
<dbReference type="Proteomes" id="UP000189229">
    <property type="component" value="Unassembled WGS sequence"/>
</dbReference>
<reference evidence="5 6" key="1">
    <citation type="submission" date="2017-02" db="EMBL/GenBank/DDBJ databases">
        <title>Complete genome sequences of Mycobacterium kansasii strains isolated from rhesus macaques.</title>
        <authorList>
            <person name="Panda A."/>
            <person name="Nagaraj S."/>
            <person name="Zhao X."/>
            <person name="Tettelin H."/>
            <person name="Detolla L.J."/>
        </authorList>
    </citation>
    <scope>NUCLEOTIDE SEQUENCE [LARGE SCALE GENOMIC DNA]</scope>
    <source>
        <strain evidence="5 6">11-3813</strain>
    </source>
</reference>
<keyword evidence="3" id="KW-0804">Transcription</keyword>
<evidence type="ECO:0000256" key="2">
    <source>
        <dbReference type="ARBA" id="ARBA00023125"/>
    </source>
</evidence>
<sequence length="66" mass="7100">MNQSSAFQPPDRLRVDEQIAASIADAILDGVFPPGSTLPPERDLAAQFGSTARRCGRGWPGCSRWA</sequence>
<dbReference type="SUPFAM" id="SSF46785">
    <property type="entry name" value="Winged helix' DNA-binding domain"/>
    <property type="match status" value="1"/>
</dbReference>
<dbReference type="Gene3D" id="1.10.10.10">
    <property type="entry name" value="Winged helix-like DNA-binding domain superfamily/Winged helix DNA-binding domain"/>
    <property type="match status" value="1"/>
</dbReference>
<name>A0A1V3WP10_MYCKA</name>
<evidence type="ECO:0000313" key="5">
    <source>
        <dbReference type="EMBL" id="OOK68703.1"/>
    </source>
</evidence>
<dbReference type="AlphaFoldDB" id="A0A1V3WP10"/>
<dbReference type="EMBL" id="MVBM01000007">
    <property type="protein sequence ID" value="OOK68703.1"/>
    <property type="molecule type" value="Genomic_DNA"/>
</dbReference>
<accession>A0A1V3WP10</accession>
<gene>
    <name evidence="5" type="ORF">BZL30_7402</name>
</gene>
<evidence type="ECO:0000256" key="3">
    <source>
        <dbReference type="ARBA" id="ARBA00023163"/>
    </source>
</evidence>
<keyword evidence="2" id="KW-0238">DNA-binding</keyword>
<dbReference type="GO" id="GO:0003700">
    <property type="term" value="F:DNA-binding transcription factor activity"/>
    <property type="evidence" value="ECO:0007669"/>
    <property type="project" value="InterPro"/>
</dbReference>
<evidence type="ECO:0000256" key="1">
    <source>
        <dbReference type="ARBA" id="ARBA00023015"/>
    </source>
</evidence>